<dbReference type="AlphaFoldDB" id="A0A1E7KUN2"/>
<dbReference type="RefSeq" id="WP_070020051.1">
    <property type="nucleotide sequence ID" value="NZ_LJGW01000488.1"/>
</dbReference>
<evidence type="ECO:0000313" key="2">
    <source>
        <dbReference type="Proteomes" id="UP000176005"/>
    </source>
</evidence>
<protein>
    <submittedName>
        <fullName evidence="1">Uncharacterized protein</fullName>
    </submittedName>
</protein>
<evidence type="ECO:0000313" key="1">
    <source>
        <dbReference type="EMBL" id="OEV07637.1"/>
    </source>
</evidence>
<keyword evidence="2" id="KW-1185">Reference proteome</keyword>
<comment type="caution">
    <text evidence="1">The sequence shown here is derived from an EMBL/GenBank/DDBJ whole genome shotgun (WGS) entry which is preliminary data.</text>
</comment>
<dbReference type="Proteomes" id="UP000176005">
    <property type="component" value="Unassembled WGS sequence"/>
</dbReference>
<sequence>MLWPMFFLALAFCGIAVLGVLAVRVGLEVRRFTRAVGDGSERITRAVEDLERAAVPLASRAGTARETQGTVRADVTGDVRGDVRRDGRV</sequence>
<dbReference type="PATRIC" id="fig|518642.10.peg.6608"/>
<proteinExistence type="predicted"/>
<accession>A0A1E7KUN2</accession>
<dbReference type="EMBL" id="LJGW01000488">
    <property type="protein sequence ID" value="OEV07637.1"/>
    <property type="molecule type" value="Genomic_DNA"/>
</dbReference>
<name>A0A1E7KUN2_9ACTN</name>
<organism evidence="1 2">
    <name type="scientific">Streptomyces nanshensis</name>
    <dbReference type="NCBI Taxonomy" id="518642"/>
    <lineage>
        <taxon>Bacteria</taxon>
        <taxon>Bacillati</taxon>
        <taxon>Actinomycetota</taxon>
        <taxon>Actinomycetes</taxon>
        <taxon>Kitasatosporales</taxon>
        <taxon>Streptomycetaceae</taxon>
        <taxon>Streptomyces</taxon>
    </lineage>
</organism>
<reference evidence="1 2" key="1">
    <citation type="journal article" date="2016" name="Front. Microbiol.">
        <title>Comparative Genomics Analysis of Streptomyces Species Reveals Their Adaptation to the Marine Environment and Their Diversity at the Genomic Level.</title>
        <authorList>
            <person name="Tian X."/>
            <person name="Zhang Z."/>
            <person name="Yang T."/>
            <person name="Chen M."/>
            <person name="Li J."/>
            <person name="Chen F."/>
            <person name="Yang J."/>
            <person name="Li W."/>
            <person name="Zhang B."/>
            <person name="Zhang Z."/>
            <person name="Wu J."/>
            <person name="Zhang C."/>
            <person name="Long L."/>
            <person name="Xiao J."/>
        </authorList>
    </citation>
    <scope>NUCLEOTIDE SEQUENCE [LARGE SCALE GENOMIC DNA]</scope>
    <source>
        <strain evidence="1 2">SCSIO 10429</strain>
    </source>
</reference>
<gene>
    <name evidence="1" type="ORF">AN218_28840</name>
</gene>